<name>A0A9W8YTZ1_9PEZI</name>
<accession>A0A9W8YTZ1</accession>
<feature type="compositionally biased region" description="Low complexity" evidence="1">
    <location>
        <begin position="12"/>
        <end position="22"/>
    </location>
</feature>
<feature type="region of interest" description="Disordered" evidence="1">
    <location>
        <begin position="1"/>
        <end position="63"/>
    </location>
</feature>
<dbReference type="PANTHER" id="PTHR38887:SF1">
    <property type="entry name" value="RAS MODIFICATION PROTEIN ERF4"/>
    <property type="match status" value="1"/>
</dbReference>
<dbReference type="InterPro" id="IPR053221">
    <property type="entry name" value="Burnettramic_acid_biosynth"/>
</dbReference>
<sequence>MADAKKTQSQQGGEAAIAAGDDGPPEYEASTPGPSSSRPRATSDHNEGPTLNDPFNFPQSSGLPPYSEAARIVKPVAIPQLRPDAAAPFLDAYSPTLTSRGITPETWYSFIKTMSAFLTAKVSDKAVAHAGDMARQLGSGPRSFGKGVARNAKSVSQHIKSNAKRGDVLGTAVGVVGGAISLTVGTALSAVGTIVSLPASAVGAVARKPQTPVERAAAYAAVANKDWLNSRGLYAQILDTQQLCRLIGMSDPRQLIESASDGKAEGAAGRVKLLSQYLCELQLKDDGELELGVSTLWLVVNQVSQ</sequence>
<dbReference type="Proteomes" id="UP001140453">
    <property type="component" value="Unassembled WGS sequence"/>
</dbReference>
<dbReference type="AlphaFoldDB" id="A0A9W8YTZ1"/>
<dbReference type="OrthoDB" id="37659at2759"/>
<reference evidence="2" key="1">
    <citation type="submission" date="2022-10" db="EMBL/GenBank/DDBJ databases">
        <title>Tapping the CABI collections for fungal endophytes: first genome assemblies for Collariella, Neodidymelliopsis, Ascochyta clinopodiicola, Didymella pomorum, Didymosphaeria variabile, Neocosmospora piperis and Neocucurbitaria cava.</title>
        <authorList>
            <person name="Hill R."/>
        </authorList>
    </citation>
    <scope>NUCLEOTIDE SEQUENCE</scope>
    <source>
        <strain evidence="2">IMI 355082</strain>
    </source>
</reference>
<keyword evidence="3" id="KW-1185">Reference proteome</keyword>
<protein>
    <submittedName>
        <fullName evidence="2">Uncharacterized protein</fullName>
    </submittedName>
</protein>
<evidence type="ECO:0000256" key="1">
    <source>
        <dbReference type="SAM" id="MobiDB-lite"/>
    </source>
</evidence>
<evidence type="ECO:0000313" key="3">
    <source>
        <dbReference type="Proteomes" id="UP001140453"/>
    </source>
</evidence>
<gene>
    <name evidence="2" type="ORF">N0V93_005118</name>
</gene>
<comment type="caution">
    <text evidence="2">The sequence shown here is derived from an EMBL/GenBank/DDBJ whole genome shotgun (WGS) entry which is preliminary data.</text>
</comment>
<organism evidence="2 3">
    <name type="scientific">Gnomoniopsis smithogilvyi</name>
    <dbReference type="NCBI Taxonomy" id="1191159"/>
    <lineage>
        <taxon>Eukaryota</taxon>
        <taxon>Fungi</taxon>
        <taxon>Dikarya</taxon>
        <taxon>Ascomycota</taxon>
        <taxon>Pezizomycotina</taxon>
        <taxon>Sordariomycetes</taxon>
        <taxon>Sordariomycetidae</taxon>
        <taxon>Diaporthales</taxon>
        <taxon>Gnomoniaceae</taxon>
        <taxon>Gnomoniopsis</taxon>
    </lineage>
</organism>
<dbReference type="PANTHER" id="PTHR38887">
    <property type="entry name" value="CHROMOSOME 21, WHOLE GENOME SHOTGUN SEQUENCE"/>
    <property type="match status" value="1"/>
</dbReference>
<dbReference type="EMBL" id="JAPEVB010000003">
    <property type="protein sequence ID" value="KAJ4391500.1"/>
    <property type="molecule type" value="Genomic_DNA"/>
</dbReference>
<evidence type="ECO:0000313" key="2">
    <source>
        <dbReference type="EMBL" id="KAJ4391500.1"/>
    </source>
</evidence>
<proteinExistence type="predicted"/>